<evidence type="ECO:0008006" key="6">
    <source>
        <dbReference type="Google" id="ProtNLM"/>
    </source>
</evidence>
<name>A0AAD9KBU0_9ANNE</name>
<evidence type="ECO:0000313" key="4">
    <source>
        <dbReference type="EMBL" id="KAK2167578.1"/>
    </source>
</evidence>
<protein>
    <recommendedName>
        <fullName evidence="6">Luc7-like protein 3</fullName>
    </recommendedName>
</protein>
<feature type="compositionally biased region" description="Basic and acidic residues" evidence="3">
    <location>
        <begin position="293"/>
        <end position="312"/>
    </location>
</feature>
<feature type="compositionally biased region" description="Basic and acidic residues" evidence="3">
    <location>
        <begin position="344"/>
        <end position="404"/>
    </location>
</feature>
<dbReference type="Proteomes" id="UP001208570">
    <property type="component" value="Unassembled WGS sequence"/>
</dbReference>
<dbReference type="GO" id="GO:0006376">
    <property type="term" value="P:mRNA splice site recognition"/>
    <property type="evidence" value="ECO:0007669"/>
    <property type="project" value="InterPro"/>
</dbReference>
<comment type="similarity">
    <text evidence="1">Belongs to the Luc7 family.</text>
</comment>
<dbReference type="EMBL" id="JAODUP010000026">
    <property type="protein sequence ID" value="KAK2167578.1"/>
    <property type="molecule type" value="Genomic_DNA"/>
</dbReference>
<feature type="compositionally biased region" description="Basic residues" evidence="3">
    <location>
        <begin position="278"/>
        <end position="292"/>
    </location>
</feature>
<evidence type="ECO:0000256" key="3">
    <source>
        <dbReference type="SAM" id="MobiDB-lite"/>
    </source>
</evidence>
<organism evidence="4 5">
    <name type="scientific">Paralvinella palmiformis</name>
    <dbReference type="NCBI Taxonomy" id="53620"/>
    <lineage>
        <taxon>Eukaryota</taxon>
        <taxon>Metazoa</taxon>
        <taxon>Spiralia</taxon>
        <taxon>Lophotrochozoa</taxon>
        <taxon>Annelida</taxon>
        <taxon>Polychaeta</taxon>
        <taxon>Sedentaria</taxon>
        <taxon>Canalipalpata</taxon>
        <taxon>Terebellida</taxon>
        <taxon>Terebelliformia</taxon>
        <taxon>Alvinellidae</taxon>
        <taxon>Paralvinella</taxon>
    </lineage>
</organism>
<feature type="region of interest" description="Disordered" evidence="3">
    <location>
        <begin position="230"/>
        <end position="404"/>
    </location>
</feature>
<dbReference type="GO" id="GO:0005685">
    <property type="term" value="C:U1 snRNP"/>
    <property type="evidence" value="ECO:0007669"/>
    <property type="project" value="InterPro"/>
</dbReference>
<feature type="compositionally biased region" description="Basic and acidic residues" evidence="3">
    <location>
        <begin position="230"/>
        <end position="277"/>
    </location>
</feature>
<dbReference type="PANTHER" id="PTHR12375">
    <property type="entry name" value="RNA-BINDING PROTEIN LUC7-RELATED"/>
    <property type="match status" value="1"/>
</dbReference>
<gene>
    <name evidence="4" type="ORF">LSH36_26g08041</name>
</gene>
<keyword evidence="2" id="KW-0175">Coiled coil</keyword>
<evidence type="ECO:0000313" key="5">
    <source>
        <dbReference type="Proteomes" id="UP001208570"/>
    </source>
</evidence>
<comment type="caution">
    <text evidence="4">The sequence shown here is derived from an EMBL/GenBank/DDBJ whole genome shotgun (WGS) entry which is preliminary data.</text>
</comment>
<proteinExistence type="inferred from homology"/>
<dbReference type="AlphaFoldDB" id="A0AAD9KBU0"/>
<dbReference type="Pfam" id="PF03194">
    <property type="entry name" value="LUC7"/>
    <property type="match status" value="1"/>
</dbReference>
<accession>A0AAD9KBU0</accession>
<feature type="compositionally biased region" description="Basic residues" evidence="3">
    <location>
        <begin position="325"/>
        <end position="343"/>
    </location>
</feature>
<reference evidence="4" key="1">
    <citation type="journal article" date="2023" name="Mol. Biol. Evol.">
        <title>Third-Generation Sequencing Reveals the Adaptive Role of the Epigenome in Three Deep-Sea Polychaetes.</title>
        <authorList>
            <person name="Perez M."/>
            <person name="Aroh O."/>
            <person name="Sun Y."/>
            <person name="Lan Y."/>
            <person name="Juniper S.K."/>
            <person name="Young C.R."/>
            <person name="Angers B."/>
            <person name="Qian P.Y."/>
        </authorList>
    </citation>
    <scope>NUCLEOTIDE SEQUENCE</scope>
    <source>
        <strain evidence="4">P08H-3</strain>
    </source>
</reference>
<evidence type="ECO:0000256" key="2">
    <source>
        <dbReference type="SAM" id="Coils"/>
    </source>
</evidence>
<feature type="coiled-coil region" evidence="2">
    <location>
        <begin position="122"/>
        <end position="182"/>
    </location>
</feature>
<evidence type="ECO:0000256" key="1">
    <source>
        <dbReference type="ARBA" id="ARBA00005655"/>
    </source>
</evidence>
<keyword evidence="5" id="KW-1185">Reference proteome</keyword>
<sequence length="404" mass="48368">MTALAAQLLNELMGADRNCAPNEKRRETRFDDEEVCKNFLCGFCPYDLFTNTRADLGPCDKLHDEELKRKYRQSSRFEKLGYEEDFVRYLQTLLSDVDKRIRKGQARLALNSSLGNVVGGPHVAREEKIQMLTEKINELVEQAELLGCEGKVEEAQGVMKLCEQLQEERSQLQAAGQRQEQGPGKDMEVCQVCGALLVVGDAQQRIDEHIMGKQHMGYAQIRSYIDEYKKKRREDEERRETKLKKEREEREKERERERIERQRLRDEHERREKEREERKRRRSRSHERRHRSHSQERRRSRSHERQVLDRTERRHSHDRHSSHGHDRRRSRSRSHSRKSHHRDRSLTRDRSHDRDKSYVKERSKERSYDRDWSCDPDQIRDADMGVEESSDRYDDQESHHGSVN</sequence>
<dbReference type="InterPro" id="IPR004882">
    <property type="entry name" value="Luc7-rel"/>
</dbReference>
<dbReference type="GO" id="GO:0003729">
    <property type="term" value="F:mRNA binding"/>
    <property type="evidence" value="ECO:0007669"/>
    <property type="project" value="InterPro"/>
</dbReference>